<organism evidence="1">
    <name type="scientific">Torenia fournieri</name>
    <name type="common">wishbone flower</name>
    <dbReference type="NCBI Taxonomy" id="68875"/>
    <lineage>
        <taxon>Eukaryota</taxon>
        <taxon>Viridiplantae</taxon>
        <taxon>Streptophyta</taxon>
        <taxon>Embryophyta</taxon>
        <taxon>Tracheophyta</taxon>
        <taxon>Spermatophyta</taxon>
        <taxon>Magnoliopsida</taxon>
        <taxon>eudicotyledons</taxon>
        <taxon>Gunneridae</taxon>
        <taxon>Pentapetalae</taxon>
        <taxon>asterids</taxon>
        <taxon>lamiids</taxon>
        <taxon>Lamiales</taxon>
        <taxon>Linderniaceae</taxon>
        <taxon>Torenia</taxon>
    </lineage>
</organism>
<name>B9ZZY7_9LAMI</name>
<sequence length="93" mass="10531">MMMMITIRTTFLIILVLTITISVGPLHCLASRTEEAKQTAKMTTTELQRVTKSISNFGSRKLLQYFCQFDCNKDEDCLRDGCFGACFQNACSF</sequence>
<protein>
    <submittedName>
        <fullName evidence="1">Thionin-like cystein-rich peptide</fullName>
    </submittedName>
</protein>
<accession>B9ZZY7</accession>
<dbReference type="EMBL" id="AB465719">
    <property type="protein sequence ID" value="BAH29755.1"/>
    <property type="molecule type" value="mRNA"/>
</dbReference>
<reference evidence="1" key="1">
    <citation type="journal article" date="2009" name="Nature">
        <title>Defensin-like polypeptide LUREs are pollen tube attractants secreted from synergid cells.</title>
        <authorList>
            <person name="Okuda S."/>
            <person name="Tsutsui H."/>
            <person name="Shiina K."/>
            <person name="Sprunck S."/>
            <person name="Takeuchi H."/>
            <person name="Yui R."/>
            <person name="Kasahara R.D."/>
            <person name="Hamamura Y."/>
            <person name="Mizukami A."/>
            <person name="Suzaki D."/>
            <person name="Kawano N."/>
            <person name="Sakakibara T."/>
            <person name="Namiki S."/>
            <person name="Itoh K."/>
            <person name="Otsuka K."/>
            <person name="Matsuzaki M."/>
            <person name="Nozaki H."/>
            <person name="Kuroiwa T."/>
            <person name="Nakano A."/>
            <person name="Kanaoka M.M."/>
            <person name="Dresselhaus T."/>
            <person name="Sasaki N."/>
            <person name="Higashiyama T."/>
        </authorList>
    </citation>
    <scope>NUCLEOTIDE SEQUENCE</scope>
    <source>
        <tissue evidence="1">Mature ovule</tissue>
    </source>
</reference>
<proteinExistence type="evidence at transcript level"/>
<gene>
    <name evidence="1" type="primary">TfCRP7</name>
</gene>
<dbReference type="AlphaFoldDB" id="B9ZZY7"/>
<evidence type="ECO:0000313" key="1">
    <source>
        <dbReference type="EMBL" id="BAH29755.1"/>
    </source>
</evidence>